<feature type="transmembrane region" description="Helical" evidence="2">
    <location>
        <begin position="59"/>
        <end position="81"/>
    </location>
</feature>
<dbReference type="EMBL" id="LIAE01008428">
    <property type="protein sequence ID" value="PAV74066.1"/>
    <property type="molecule type" value="Genomic_DNA"/>
</dbReference>
<accession>A0A2A2KJ47</accession>
<feature type="transmembrane region" description="Helical" evidence="2">
    <location>
        <begin position="130"/>
        <end position="153"/>
    </location>
</feature>
<evidence type="ECO:0000259" key="4">
    <source>
        <dbReference type="Pfam" id="PF22249"/>
    </source>
</evidence>
<dbReference type="Proteomes" id="UP000218231">
    <property type="component" value="Unassembled WGS sequence"/>
</dbReference>
<organism evidence="5 6">
    <name type="scientific">Diploscapter pachys</name>
    <dbReference type="NCBI Taxonomy" id="2018661"/>
    <lineage>
        <taxon>Eukaryota</taxon>
        <taxon>Metazoa</taxon>
        <taxon>Ecdysozoa</taxon>
        <taxon>Nematoda</taxon>
        <taxon>Chromadorea</taxon>
        <taxon>Rhabditida</taxon>
        <taxon>Rhabditina</taxon>
        <taxon>Rhabditomorpha</taxon>
        <taxon>Rhabditoidea</taxon>
        <taxon>Rhabditidae</taxon>
        <taxon>Diploscapter</taxon>
    </lineage>
</organism>
<reference evidence="5 6" key="1">
    <citation type="journal article" date="2017" name="Curr. Biol.">
        <title>Genome architecture and evolution of a unichromosomal asexual nematode.</title>
        <authorList>
            <person name="Fradin H."/>
            <person name="Zegar C."/>
            <person name="Gutwein M."/>
            <person name="Lucas J."/>
            <person name="Kovtun M."/>
            <person name="Corcoran D."/>
            <person name="Baugh L.R."/>
            <person name="Kiontke K."/>
            <person name="Gunsalus K."/>
            <person name="Fitch D.H."/>
            <person name="Piano F."/>
        </authorList>
    </citation>
    <scope>NUCLEOTIDE SEQUENCE [LARGE SCALE GENOMIC DNA]</scope>
    <source>
        <strain evidence="5">PF1309</strain>
    </source>
</reference>
<dbReference type="STRING" id="2018661.A0A2A2KJ47"/>
<dbReference type="Pfam" id="PF22248">
    <property type="entry name" value="ERMP1_C"/>
    <property type="match status" value="1"/>
</dbReference>
<dbReference type="InterPro" id="IPR053973">
    <property type="entry name" value="ERMP1-like_C"/>
</dbReference>
<keyword evidence="2" id="KW-1133">Transmembrane helix</keyword>
<comment type="caution">
    <text evidence="5">The sequence shown here is derived from an EMBL/GenBank/DDBJ whole genome shotgun (WGS) entry which is preliminary data.</text>
</comment>
<evidence type="ECO:0000256" key="1">
    <source>
        <dbReference type="ARBA" id="ARBA00010918"/>
    </source>
</evidence>
<keyword evidence="2" id="KW-0472">Membrane</keyword>
<feature type="transmembrane region" description="Helical" evidence="2">
    <location>
        <begin position="6"/>
        <end position="38"/>
    </location>
</feature>
<evidence type="ECO:0000259" key="3">
    <source>
        <dbReference type="Pfam" id="PF22248"/>
    </source>
</evidence>
<sequence>MVHYDSILIFLSAVLLAMTYFRLGSAFFVFNYVFFPLLREPLIYLLGRFGVIKKVTPSVSFYTQLICFTPNFFFSAYAISQSIDFFVPVMGRLGNAINPEYLIGPMGLVIASTFVFFVSNLIYASRKMSFFLKCGFAIYAFFVALLLTTKLGVPYDYTIENPRLRRIIALHSNRTIYDFNGKIEKADNGLFIHSLDYRGGRDLPSHSFLQGSAKPDCSNIKDEYCRLPYYTACVNLKRCSDSLWVPVPSSGYIPDPIKLKVVEKQKIGSNQLNVTFELRGGYDKMSLHITPLAGYELKKWSFTDFKPETFGKRTTYFVFLAYGFEKPEFRNFWILLENPNTSAEMHDPKKAPNLEIAVASHHAHGRHQDSETLTQLRQLIASRRQSPEMAVGWWRWGITMIGGISQIVVHVV</sequence>
<dbReference type="OrthoDB" id="76293at2759"/>
<proteinExistence type="inferred from homology"/>
<dbReference type="AlphaFoldDB" id="A0A2A2KJ47"/>
<feature type="domain" description="Endoplasmic reticulum metallopeptidase 1-like C-terminal" evidence="3">
    <location>
        <begin position="162"/>
        <end position="376"/>
    </location>
</feature>
<keyword evidence="6" id="KW-1185">Reference proteome</keyword>
<keyword evidence="2" id="KW-0812">Transmembrane</keyword>
<feature type="domain" description="Endoplasmic reticulum metallopeptidase 1/1-A TM" evidence="4">
    <location>
        <begin position="2"/>
        <end position="132"/>
    </location>
</feature>
<evidence type="ECO:0000313" key="6">
    <source>
        <dbReference type="Proteomes" id="UP000218231"/>
    </source>
</evidence>
<dbReference type="InterPro" id="IPR053974">
    <property type="entry name" value="ERMP1_1-A_TM"/>
</dbReference>
<comment type="similarity">
    <text evidence="1">Belongs to the peptidase M28 family.</text>
</comment>
<feature type="transmembrane region" description="Helical" evidence="2">
    <location>
        <begin position="101"/>
        <end position="123"/>
    </location>
</feature>
<protein>
    <submittedName>
        <fullName evidence="5">Uncharacterized protein</fullName>
    </submittedName>
</protein>
<gene>
    <name evidence="5" type="ORF">WR25_23336</name>
</gene>
<dbReference type="Pfam" id="PF22249">
    <property type="entry name" value="ERMP1-TM"/>
    <property type="match status" value="1"/>
</dbReference>
<evidence type="ECO:0000256" key="2">
    <source>
        <dbReference type="SAM" id="Phobius"/>
    </source>
</evidence>
<name>A0A2A2KJ47_9BILA</name>
<evidence type="ECO:0000313" key="5">
    <source>
        <dbReference type="EMBL" id="PAV74066.1"/>
    </source>
</evidence>